<dbReference type="PROSITE" id="PS50801">
    <property type="entry name" value="STAS"/>
    <property type="match status" value="1"/>
</dbReference>
<reference evidence="4" key="1">
    <citation type="submission" date="2016-08" db="EMBL/GenBank/DDBJ databases">
        <title>Complete Genome Seqeunce of Paenibacillus sp. BIHB 4019 from tea rhizoplane.</title>
        <authorList>
            <person name="Thakur R."/>
            <person name="Swarnkar M.K."/>
            <person name="Gulati A."/>
        </authorList>
    </citation>
    <scope>NUCLEOTIDE SEQUENCE [LARGE SCALE GENOMIC DNA]</scope>
    <source>
        <strain evidence="4">BIHB4019</strain>
    </source>
</reference>
<comment type="similarity">
    <text evidence="1 2">Belongs to the anti-sigma-factor antagonist family.</text>
</comment>
<evidence type="ECO:0000256" key="1">
    <source>
        <dbReference type="ARBA" id="ARBA00009013"/>
    </source>
</evidence>
<evidence type="ECO:0000256" key="2">
    <source>
        <dbReference type="RuleBase" id="RU003749"/>
    </source>
</evidence>
<gene>
    <name evidence="4" type="ORF">BBD42_14070</name>
</gene>
<dbReference type="CDD" id="cd07043">
    <property type="entry name" value="STAS_anti-anti-sigma_factors"/>
    <property type="match status" value="1"/>
</dbReference>
<proteinExistence type="inferred from homology"/>
<accession>A0A1B2DIF3</accession>
<feature type="domain" description="STAS" evidence="3">
    <location>
        <begin position="6"/>
        <end position="108"/>
    </location>
</feature>
<evidence type="ECO:0000259" key="3">
    <source>
        <dbReference type="PROSITE" id="PS50801"/>
    </source>
</evidence>
<dbReference type="SUPFAM" id="SSF52091">
    <property type="entry name" value="SpoIIaa-like"/>
    <property type="match status" value="1"/>
</dbReference>
<dbReference type="NCBIfam" id="TIGR00377">
    <property type="entry name" value="ant_ant_sig"/>
    <property type="match status" value="1"/>
</dbReference>
<dbReference type="Gene3D" id="3.30.750.24">
    <property type="entry name" value="STAS domain"/>
    <property type="match status" value="1"/>
</dbReference>
<dbReference type="PANTHER" id="PTHR33495">
    <property type="entry name" value="ANTI-SIGMA FACTOR ANTAGONIST TM_1081-RELATED-RELATED"/>
    <property type="match status" value="1"/>
</dbReference>
<dbReference type="Pfam" id="PF01740">
    <property type="entry name" value="STAS"/>
    <property type="match status" value="1"/>
</dbReference>
<dbReference type="PANTHER" id="PTHR33495:SF2">
    <property type="entry name" value="ANTI-SIGMA FACTOR ANTAGONIST TM_1081-RELATED"/>
    <property type="match status" value="1"/>
</dbReference>
<dbReference type="RefSeq" id="WP_056037176.1">
    <property type="nucleotide sequence ID" value="NZ_CP016808.1"/>
</dbReference>
<evidence type="ECO:0000313" key="4">
    <source>
        <dbReference type="EMBL" id="ANY67473.1"/>
    </source>
</evidence>
<dbReference type="InterPro" id="IPR003658">
    <property type="entry name" value="Anti-sigma_ant"/>
</dbReference>
<dbReference type="InterPro" id="IPR002645">
    <property type="entry name" value="STAS_dom"/>
</dbReference>
<dbReference type="GO" id="GO:0043856">
    <property type="term" value="F:anti-sigma factor antagonist activity"/>
    <property type="evidence" value="ECO:0007669"/>
    <property type="project" value="InterPro"/>
</dbReference>
<organism evidence="4">
    <name type="scientific">Paenibacillus sp. BIHB 4019</name>
    <dbReference type="NCBI Taxonomy" id="1870819"/>
    <lineage>
        <taxon>Bacteria</taxon>
        <taxon>Bacillati</taxon>
        <taxon>Bacillota</taxon>
        <taxon>Bacilli</taxon>
        <taxon>Bacillales</taxon>
        <taxon>Paenibacillaceae</taxon>
        <taxon>Paenibacillus</taxon>
    </lineage>
</organism>
<dbReference type="EMBL" id="CP016808">
    <property type="protein sequence ID" value="ANY67473.1"/>
    <property type="molecule type" value="Genomic_DNA"/>
</dbReference>
<dbReference type="InterPro" id="IPR036513">
    <property type="entry name" value="STAS_dom_sf"/>
</dbReference>
<protein>
    <recommendedName>
        <fullName evidence="2">Anti-sigma factor antagonist</fullName>
    </recommendedName>
</protein>
<name>A0A1B2DIF3_9BACL</name>
<sequence length="108" mass="11829">MTLNKFQAVIHETDSAIIVQVGGELDLAAAPELRSLLETVVNRTEKTLVLDTERLAYIDSTGIGIVVSVIKARDEKKAEFIVKNIPRSIKRLFDITGISGYINEGTVS</sequence>
<dbReference type="AlphaFoldDB" id="A0A1B2DIF3"/>